<dbReference type="STRING" id="1150368.SAMN02927921_00002"/>
<proteinExistence type="predicted"/>
<reference evidence="1 2" key="1">
    <citation type="submission" date="2016-11" db="EMBL/GenBank/DDBJ databases">
        <authorList>
            <person name="Jaros S."/>
            <person name="Januszkiewicz K."/>
            <person name="Wedrychowicz H."/>
        </authorList>
    </citation>
    <scope>NUCLEOTIDE SEQUENCE [LARGE SCALE GENOMIC DNA]</scope>
    <source>
        <strain evidence="1 2">CGMCC 1.12145</strain>
    </source>
</reference>
<keyword evidence="2" id="KW-1185">Reference proteome</keyword>
<organism evidence="1 2">
    <name type="scientific">Sinomicrobium oceani</name>
    <dbReference type="NCBI Taxonomy" id="1150368"/>
    <lineage>
        <taxon>Bacteria</taxon>
        <taxon>Pseudomonadati</taxon>
        <taxon>Bacteroidota</taxon>
        <taxon>Flavobacteriia</taxon>
        <taxon>Flavobacteriales</taxon>
        <taxon>Flavobacteriaceae</taxon>
        <taxon>Sinomicrobium</taxon>
    </lineage>
</organism>
<dbReference type="EMBL" id="FPJE01000001">
    <property type="protein sequence ID" value="SFW11297.1"/>
    <property type="molecule type" value="Genomic_DNA"/>
</dbReference>
<dbReference type="Proteomes" id="UP000182248">
    <property type="component" value="Unassembled WGS sequence"/>
</dbReference>
<evidence type="ECO:0000313" key="2">
    <source>
        <dbReference type="Proteomes" id="UP000182248"/>
    </source>
</evidence>
<evidence type="ECO:0000313" key="1">
    <source>
        <dbReference type="EMBL" id="SFW11297.1"/>
    </source>
</evidence>
<sequence length="70" mass="8211">MATFIKPDLKFFLADAPTTGIIIQMDYEKARTRDEVFGLVHKWLDLSGFVVNEGNRMLYKRAAMWKERTK</sequence>
<protein>
    <submittedName>
        <fullName evidence="1">Uncharacterized protein</fullName>
    </submittedName>
</protein>
<name>A0A1K1LK81_9FLAO</name>
<dbReference type="AlphaFoldDB" id="A0A1K1LK81"/>
<gene>
    <name evidence="1" type="ORF">SAMN02927921_00002</name>
</gene>
<accession>A0A1K1LK81</accession>